<dbReference type="Proteomes" id="UP000252015">
    <property type="component" value="Unassembled WGS sequence"/>
</dbReference>
<dbReference type="Gene3D" id="1.10.10.10">
    <property type="entry name" value="Winged helix-like DNA-binding domain superfamily/Winged helix DNA-binding domain"/>
    <property type="match status" value="1"/>
</dbReference>
<dbReference type="SMART" id="SM00895">
    <property type="entry name" value="FCD"/>
    <property type="match status" value="1"/>
</dbReference>
<accession>A0A1E3TA55</accession>
<evidence type="ECO:0000256" key="2">
    <source>
        <dbReference type="ARBA" id="ARBA00023125"/>
    </source>
</evidence>
<dbReference type="STRING" id="29313.BHQ16_18460"/>
<dbReference type="SMART" id="SM00345">
    <property type="entry name" value="HTH_GNTR"/>
    <property type="match status" value="1"/>
</dbReference>
<dbReference type="Gene3D" id="1.20.120.530">
    <property type="entry name" value="GntR ligand-binding domain-like"/>
    <property type="match status" value="1"/>
</dbReference>
<evidence type="ECO:0000256" key="3">
    <source>
        <dbReference type="ARBA" id="ARBA00023163"/>
    </source>
</evidence>
<dbReference type="PROSITE" id="PS50949">
    <property type="entry name" value="HTH_GNTR"/>
    <property type="match status" value="1"/>
</dbReference>
<dbReference type="InterPro" id="IPR008920">
    <property type="entry name" value="TF_FadR/GntR_C"/>
</dbReference>
<feature type="domain" description="HTH gntR-type" evidence="4">
    <location>
        <begin position="9"/>
        <end position="77"/>
    </location>
</feature>
<dbReference type="InterPro" id="IPR000524">
    <property type="entry name" value="Tscrpt_reg_HTH_GntR"/>
</dbReference>
<dbReference type="GO" id="GO:0003700">
    <property type="term" value="F:DNA-binding transcription factor activity"/>
    <property type="evidence" value="ECO:0007669"/>
    <property type="project" value="InterPro"/>
</dbReference>
<evidence type="ECO:0000313" key="5">
    <source>
        <dbReference type="EMBL" id="SRX92258.1"/>
    </source>
</evidence>
<dbReference type="PRINTS" id="PR00035">
    <property type="entry name" value="HTHGNTR"/>
</dbReference>
<dbReference type="OrthoDB" id="3172099at2"/>
<dbReference type="PANTHER" id="PTHR43537:SF24">
    <property type="entry name" value="GLUCONATE OPERON TRANSCRIPTIONAL REPRESSOR"/>
    <property type="match status" value="1"/>
</dbReference>
<protein>
    <submittedName>
        <fullName evidence="5">Putative transcriptional regulatory protein Mce2R (GntR-family) [Mycobacterium tuberculosis H37Rv]</fullName>
    </submittedName>
</protein>
<dbReference type="Pfam" id="PF07729">
    <property type="entry name" value="FCD"/>
    <property type="match status" value="1"/>
</dbReference>
<name>A0A1E3TA55_MYCSH</name>
<dbReference type="PANTHER" id="PTHR43537">
    <property type="entry name" value="TRANSCRIPTIONAL REGULATOR, GNTR FAMILY"/>
    <property type="match status" value="1"/>
</dbReference>
<evidence type="ECO:0000313" key="6">
    <source>
        <dbReference type="Proteomes" id="UP000252015"/>
    </source>
</evidence>
<dbReference type="InterPro" id="IPR036388">
    <property type="entry name" value="WH-like_DNA-bd_sf"/>
</dbReference>
<proteinExistence type="predicted"/>
<evidence type="ECO:0000256" key="1">
    <source>
        <dbReference type="ARBA" id="ARBA00023015"/>
    </source>
</evidence>
<dbReference type="RefSeq" id="WP_069397525.1">
    <property type="nucleotide sequence ID" value="NZ_JACKUN010000033.1"/>
</dbReference>
<dbReference type="SUPFAM" id="SSF48008">
    <property type="entry name" value="GntR ligand-binding domain-like"/>
    <property type="match status" value="1"/>
</dbReference>
<dbReference type="GO" id="GO:0003677">
    <property type="term" value="F:DNA binding"/>
    <property type="evidence" value="ECO:0007669"/>
    <property type="project" value="UniProtKB-KW"/>
</dbReference>
<dbReference type="Pfam" id="PF00392">
    <property type="entry name" value="GntR"/>
    <property type="match status" value="1"/>
</dbReference>
<dbReference type="CDD" id="cd07377">
    <property type="entry name" value="WHTH_GntR"/>
    <property type="match status" value="1"/>
</dbReference>
<sequence length="240" mass="26304">MALQPVTRRSVPEEVFEQIAADVLSGERKPGEALPSERRLAEMLGVSRPAVREALKRLSAAGLVEVRQGGVTTVRDFRRTAGLDLLPQLLFRDGKLDVSVAHSILEARLRTGPKVAELAAERHGPELAEMLDESVRILESEVDPTEWQRQALTFWDHVAEGADSIVFRLMYNAFRVAYEPALPALAAAMKPDIKRPTLYRKLADAICAGDSAGAHKRAHELIEDANATVTAVLDKIGAQQ</sequence>
<dbReference type="EMBL" id="UEGW01000001">
    <property type="protein sequence ID" value="SRX92258.1"/>
    <property type="molecule type" value="Genomic_DNA"/>
</dbReference>
<evidence type="ECO:0000259" key="4">
    <source>
        <dbReference type="PROSITE" id="PS50949"/>
    </source>
</evidence>
<keyword evidence="3" id="KW-0804">Transcription</keyword>
<dbReference type="AlphaFoldDB" id="A0A1E3TA55"/>
<dbReference type="InterPro" id="IPR011711">
    <property type="entry name" value="GntR_C"/>
</dbReference>
<gene>
    <name evidence="5" type="ORF">MSP7336_00483</name>
</gene>
<dbReference type="SUPFAM" id="SSF46785">
    <property type="entry name" value="Winged helix' DNA-binding domain"/>
    <property type="match status" value="1"/>
</dbReference>
<keyword evidence="6" id="KW-1185">Reference proteome</keyword>
<reference evidence="5 6" key="1">
    <citation type="submission" date="2018-05" db="EMBL/GenBank/DDBJ databases">
        <authorList>
            <consortium name="IHU Genomes"/>
        </authorList>
    </citation>
    <scope>NUCLEOTIDE SEQUENCE [LARGE SCALE GENOMIC DNA]</scope>
    <source>
        <strain evidence="5 6">P7336</strain>
    </source>
</reference>
<keyword evidence="1" id="KW-0805">Transcription regulation</keyword>
<organism evidence="5 6">
    <name type="scientific">Mycobacterium shimoidei</name>
    <dbReference type="NCBI Taxonomy" id="29313"/>
    <lineage>
        <taxon>Bacteria</taxon>
        <taxon>Bacillati</taxon>
        <taxon>Actinomycetota</taxon>
        <taxon>Actinomycetes</taxon>
        <taxon>Mycobacteriales</taxon>
        <taxon>Mycobacteriaceae</taxon>
        <taxon>Mycobacterium</taxon>
    </lineage>
</organism>
<dbReference type="InterPro" id="IPR036390">
    <property type="entry name" value="WH_DNA-bd_sf"/>
</dbReference>
<keyword evidence="2" id="KW-0238">DNA-binding</keyword>